<evidence type="ECO:0000256" key="1">
    <source>
        <dbReference type="SAM" id="MobiDB-lite"/>
    </source>
</evidence>
<dbReference type="Pfam" id="PF26138">
    <property type="entry name" value="DUF8040"/>
    <property type="match status" value="1"/>
</dbReference>
<proteinExistence type="predicted"/>
<feature type="region of interest" description="Disordered" evidence="1">
    <location>
        <begin position="52"/>
        <end position="72"/>
    </location>
</feature>
<gene>
    <name evidence="3" type="ORF">QBC41DRAFT_137372</name>
</gene>
<protein>
    <recommendedName>
        <fullName evidence="2">DUF8040 domain-containing protein</fullName>
    </recommendedName>
</protein>
<dbReference type="InterPro" id="IPR058353">
    <property type="entry name" value="DUF8040"/>
</dbReference>
<dbReference type="EMBL" id="JAULSY010000070">
    <property type="protein sequence ID" value="KAK0667540.1"/>
    <property type="molecule type" value="Genomic_DNA"/>
</dbReference>
<keyword evidence="4" id="KW-1185">Reference proteome</keyword>
<dbReference type="AlphaFoldDB" id="A0AA40D913"/>
<sequence length="244" mass="27493">MYHAVKFASLPAKGLVAKVRASPDRTELEKVNRPVLSVPIGSSSLFPVQFFPSTQNPNPPTKHPNHHTQTTTQTTTYTIENRDALDDQTLRRRKAFTAAVIGAVAVLSGRKSPEPIHPGGPKAAVRKAKALLSSSEVQFQQLFRMPKRVFKLLVQWLRDHTDLEDTRYLTAKLKVMVALWIFGHNEDQRNAANMFMLHTQFVRPNEDGWLDPSIELDPKLNFFNGYIGAIDGTHILAYVRGKKQ</sequence>
<reference evidence="3" key="1">
    <citation type="submission" date="2023-06" db="EMBL/GenBank/DDBJ databases">
        <title>Genome-scale phylogeny and comparative genomics of the fungal order Sordariales.</title>
        <authorList>
            <consortium name="Lawrence Berkeley National Laboratory"/>
            <person name="Hensen N."/>
            <person name="Bonometti L."/>
            <person name="Westerberg I."/>
            <person name="Brannstrom I.O."/>
            <person name="Guillou S."/>
            <person name="Cros-Aarteil S."/>
            <person name="Calhoun S."/>
            <person name="Haridas S."/>
            <person name="Kuo A."/>
            <person name="Mondo S."/>
            <person name="Pangilinan J."/>
            <person name="Riley R."/>
            <person name="Labutti K."/>
            <person name="Andreopoulos B."/>
            <person name="Lipzen A."/>
            <person name="Chen C."/>
            <person name="Yanf M."/>
            <person name="Daum C."/>
            <person name="Ng V."/>
            <person name="Clum A."/>
            <person name="Steindorff A."/>
            <person name="Ohm R."/>
            <person name="Martin F."/>
            <person name="Silar P."/>
            <person name="Natvig D."/>
            <person name="Lalanne C."/>
            <person name="Gautier V."/>
            <person name="Ament-Velasquez S.L."/>
            <person name="Kruys A."/>
            <person name="Hutchinson M.I."/>
            <person name="Powell A.J."/>
            <person name="Barry K."/>
            <person name="Miller A.N."/>
            <person name="Grigoriev I.V."/>
            <person name="Debuchy R."/>
            <person name="Gladieux P."/>
            <person name="Thoren M.H."/>
            <person name="Johannesson H."/>
        </authorList>
    </citation>
    <scope>NUCLEOTIDE SEQUENCE</scope>
    <source>
        <strain evidence="3">CBS 307.81</strain>
    </source>
</reference>
<evidence type="ECO:0000313" key="4">
    <source>
        <dbReference type="Proteomes" id="UP001174997"/>
    </source>
</evidence>
<evidence type="ECO:0000259" key="2">
    <source>
        <dbReference type="Pfam" id="PF26138"/>
    </source>
</evidence>
<feature type="domain" description="DUF8040" evidence="2">
    <location>
        <begin position="130"/>
        <end position="196"/>
    </location>
</feature>
<dbReference type="Proteomes" id="UP001174997">
    <property type="component" value="Unassembled WGS sequence"/>
</dbReference>
<evidence type="ECO:0000313" key="3">
    <source>
        <dbReference type="EMBL" id="KAK0667540.1"/>
    </source>
</evidence>
<name>A0AA40D913_9PEZI</name>
<organism evidence="3 4">
    <name type="scientific">Cercophora samala</name>
    <dbReference type="NCBI Taxonomy" id="330535"/>
    <lineage>
        <taxon>Eukaryota</taxon>
        <taxon>Fungi</taxon>
        <taxon>Dikarya</taxon>
        <taxon>Ascomycota</taxon>
        <taxon>Pezizomycotina</taxon>
        <taxon>Sordariomycetes</taxon>
        <taxon>Sordariomycetidae</taxon>
        <taxon>Sordariales</taxon>
        <taxon>Lasiosphaeriaceae</taxon>
        <taxon>Cercophora</taxon>
    </lineage>
</organism>
<comment type="caution">
    <text evidence="3">The sequence shown here is derived from an EMBL/GenBank/DDBJ whole genome shotgun (WGS) entry which is preliminary data.</text>
</comment>
<accession>A0AA40D913</accession>